<comment type="caution">
    <text evidence="2">The sequence shown here is derived from an EMBL/GenBank/DDBJ whole genome shotgun (WGS) entry which is preliminary data.</text>
</comment>
<evidence type="ECO:0000313" key="3">
    <source>
        <dbReference type="Proteomes" id="UP000664203"/>
    </source>
</evidence>
<accession>A0A8H3I4K4</accession>
<name>A0A8H3I4K4_9LECA</name>
<dbReference type="AlphaFoldDB" id="A0A8H3I4K4"/>
<dbReference type="SUPFAM" id="SSF53474">
    <property type="entry name" value="alpha/beta-Hydrolases"/>
    <property type="match status" value="1"/>
</dbReference>
<evidence type="ECO:0000313" key="2">
    <source>
        <dbReference type="EMBL" id="CAF9903050.1"/>
    </source>
</evidence>
<keyword evidence="3" id="KW-1185">Reference proteome</keyword>
<dbReference type="EMBL" id="CAJPDR010000001">
    <property type="protein sequence ID" value="CAF9903050.1"/>
    <property type="molecule type" value="Genomic_DNA"/>
</dbReference>
<dbReference type="GO" id="GO:0016787">
    <property type="term" value="F:hydrolase activity"/>
    <property type="evidence" value="ECO:0007669"/>
    <property type="project" value="InterPro"/>
</dbReference>
<reference evidence="2" key="1">
    <citation type="submission" date="2021-03" db="EMBL/GenBank/DDBJ databases">
        <authorList>
            <person name="Tagirdzhanova G."/>
        </authorList>
    </citation>
    <scope>NUCLEOTIDE SEQUENCE</scope>
</reference>
<protein>
    <recommendedName>
        <fullName evidence="1">Alpha/beta hydrolase fold-3 domain-containing protein</fullName>
    </recommendedName>
</protein>
<dbReference type="Pfam" id="PF07859">
    <property type="entry name" value="Abhydrolase_3"/>
    <property type="match status" value="1"/>
</dbReference>
<dbReference type="InterPro" id="IPR013094">
    <property type="entry name" value="AB_hydrolase_3"/>
</dbReference>
<sequence length="387" mass="42809">MTSLVNNAFRISSLRFAQSLVRVRRCHYHSTNAPITRTIDDETLVKVSVGFGKTVDLRIRHPPRPEANGPIIIFLKRGIPTATQNESPLKELAVGANAIAVEISYRISVKNGYPIPIHTVFAGYDWVRAHLARGGDTSYKELRLTTKLSKIGVCGELVGGSLATMLALTECHRTPAELEAQGTSALAVGNPILDWTALTQSDFDRTAPQPGIIRKMGGFPNSANNEALSANGLYSIREAFFSKVEKYFDPFASPLLFFRTPSSEILNEAAASTERSLLNHGPKDENPLLPPAKKRLSVRKYPPTGSNLMFPWTRVEVGKDFVLKDQGVDLIELMRKSFGRSEVGGLAEVRNAGRRNFEIVERGGIGLWDEKHMLEIGQWFGEKLRKP</sequence>
<evidence type="ECO:0000259" key="1">
    <source>
        <dbReference type="Pfam" id="PF07859"/>
    </source>
</evidence>
<dbReference type="Proteomes" id="UP000664203">
    <property type="component" value="Unassembled WGS sequence"/>
</dbReference>
<organism evidence="2 3">
    <name type="scientific">Alectoria fallacina</name>
    <dbReference type="NCBI Taxonomy" id="1903189"/>
    <lineage>
        <taxon>Eukaryota</taxon>
        <taxon>Fungi</taxon>
        <taxon>Dikarya</taxon>
        <taxon>Ascomycota</taxon>
        <taxon>Pezizomycotina</taxon>
        <taxon>Lecanoromycetes</taxon>
        <taxon>OSLEUM clade</taxon>
        <taxon>Lecanoromycetidae</taxon>
        <taxon>Lecanorales</taxon>
        <taxon>Lecanorineae</taxon>
        <taxon>Parmeliaceae</taxon>
        <taxon>Alectoria</taxon>
    </lineage>
</organism>
<proteinExistence type="predicted"/>
<dbReference type="Gene3D" id="3.40.50.1820">
    <property type="entry name" value="alpha/beta hydrolase"/>
    <property type="match status" value="1"/>
</dbReference>
<gene>
    <name evidence="2" type="ORF">ALECFALPRED_000113</name>
</gene>
<dbReference type="OrthoDB" id="5396420at2759"/>
<feature type="domain" description="Alpha/beta hydrolase fold-3" evidence="1">
    <location>
        <begin position="82"/>
        <end position="194"/>
    </location>
</feature>
<dbReference type="InterPro" id="IPR029058">
    <property type="entry name" value="AB_hydrolase_fold"/>
</dbReference>